<comment type="caution">
    <text evidence="3">The sequence shown here is derived from an EMBL/GenBank/DDBJ whole genome shotgun (WGS) entry which is preliminary data.</text>
</comment>
<keyword evidence="1" id="KW-0472">Membrane</keyword>
<sequence>MVVNDFSHFVHLSLAPVCLIICLAKQYLIAVLYSHCAHSRILGCLCKVWLSKRRLVLNEASQFLHLNVVWISCFARCFIKLLLAICLCAQCIHSYILLEIVPLKLGCIFKIWPKSDRSVLNDVLQYETNAIDPTCFLTK</sequence>
<feature type="transmembrane region" description="Helical" evidence="1">
    <location>
        <begin position="12"/>
        <end position="33"/>
    </location>
</feature>
<proteinExistence type="predicted"/>
<name>A0A9P0MEY3_ACAOB</name>
<dbReference type="EMBL" id="CAKOFQ010008060">
    <property type="protein sequence ID" value="CAH2011314.1"/>
    <property type="molecule type" value="Genomic_DNA"/>
</dbReference>
<evidence type="ECO:0000313" key="2">
    <source>
        <dbReference type="EMBL" id="CAH2011314.1"/>
    </source>
</evidence>
<keyword evidence="1" id="KW-1133">Transmembrane helix</keyword>
<protein>
    <submittedName>
        <fullName evidence="3">Uncharacterized protein</fullName>
    </submittedName>
</protein>
<dbReference type="OrthoDB" id="6807188at2759"/>
<accession>A0A9P0MEY3</accession>
<dbReference type="AlphaFoldDB" id="A0A9P0MEY3"/>
<evidence type="ECO:0000313" key="4">
    <source>
        <dbReference type="Proteomes" id="UP001152888"/>
    </source>
</evidence>
<gene>
    <name evidence="2" type="ORF">ACAOBT_LOCUS32110</name>
    <name evidence="3" type="ORF">ACAOBT_LOCUS32115</name>
</gene>
<organism evidence="3 4">
    <name type="scientific">Acanthoscelides obtectus</name>
    <name type="common">Bean weevil</name>
    <name type="synonym">Bruchus obtectus</name>
    <dbReference type="NCBI Taxonomy" id="200917"/>
    <lineage>
        <taxon>Eukaryota</taxon>
        <taxon>Metazoa</taxon>
        <taxon>Ecdysozoa</taxon>
        <taxon>Arthropoda</taxon>
        <taxon>Hexapoda</taxon>
        <taxon>Insecta</taxon>
        <taxon>Pterygota</taxon>
        <taxon>Neoptera</taxon>
        <taxon>Endopterygota</taxon>
        <taxon>Coleoptera</taxon>
        <taxon>Polyphaga</taxon>
        <taxon>Cucujiformia</taxon>
        <taxon>Chrysomeloidea</taxon>
        <taxon>Chrysomelidae</taxon>
        <taxon>Bruchinae</taxon>
        <taxon>Bruchini</taxon>
        <taxon>Acanthoscelides</taxon>
    </lineage>
</organism>
<dbReference type="Proteomes" id="UP001152888">
    <property type="component" value="Unassembled WGS sequence"/>
</dbReference>
<reference evidence="3" key="1">
    <citation type="submission" date="2022-03" db="EMBL/GenBank/DDBJ databases">
        <authorList>
            <person name="Sayadi A."/>
        </authorList>
    </citation>
    <scope>NUCLEOTIDE SEQUENCE</scope>
</reference>
<evidence type="ECO:0000256" key="1">
    <source>
        <dbReference type="SAM" id="Phobius"/>
    </source>
</evidence>
<keyword evidence="4" id="KW-1185">Reference proteome</keyword>
<dbReference type="EMBL" id="CAKOFQ010008060">
    <property type="protein sequence ID" value="CAH2011320.1"/>
    <property type="molecule type" value="Genomic_DNA"/>
</dbReference>
<keyword evidence="1" id="KW-0812">Transmembrane</keyword>
<evidence type="ECO:0000313" key="3">
    <source>
        <dbReference type="EMBL" id="CAH2011320.1"/>
    </source>
</evidence>